<evidence type="ECO:0000313" key="2">
    <source>
        <dbReference type="EMBL" id="OHV31602.1"/>
    </source>
</evidence>
<dbReference type="Pfam" id="PF08666">
    <property type="entry name" value="SAF"/>
    <property type="match status" value="1"/>
</dbReference>
<dbReference type="InterPro" id="IPR013974">
    <property type="entry name" value="SAF"/>
</dbReference>
<dbReference type="Proteomes" id="UP000179627">
    <property type="component" value="Unassembled WGS sequence"/>
</dbReference>
<accession>A0A1S1QEU8</accession>
<name>A0A1S1QEU8_9ACTN</name>
<keyword evidence="3" id="KW-1185">Reference proteome</keyword>
<reference evidence="3" key="1">
    <citation type="submission" date="2016-07" db="EMBL/GenBank/DDBJ databases">
        <title>Sequence Frankia sp. strain CcI1.17.</title>
        <authorList>
            <person name="Ghodhbane-Gtari F."/>
            <person name="Swanson E."/>
            <person name="Gueddou A."/>
            <person name="Morris K."/>
            <person name="Hezbri K."/>
            <person name="Ktari A."/>
            <person name="Nouioui I."/>
            <person name="Abebe-Akele F."/>
            <person name="Simpson S."/>
            <person name="Thomas K."/>
            <person name="Gtari M."/>
            <person name="Tisa L.S."/>
            <person name="Hurst S."/>
        </authorList>
    </citation>
    <scope>NUCLEOTIDE SEQUENCE [LARGE SCALE GENOMIC DNA]</scope>
    <source>
        <strain evidence="3">Cc1.17</strain>
    </source>
</reference>
<dbReference type="SMART" id="SM00858">
    <property type="entry name" value="SAF"/>
    <property type="match status" value="1"/>
</dbReference>
<dbReference type="EMBL" id="MBLM01000143">
    <property type="protein sequence ID" value="OHV31602.1"/>
    <property type="molecule type" value="Genomic_DNA"/>
</dbReference>
<dbReference type="AlphaFoldDB" id="A0A1S1QEU8"/>
<evidence type="ECO:0000313" key="3">
    <source>
        <dbReference type="Proteomes" id="UP000179627"/>
    </source>
</evidence>
<organism evidence="2 3">
    <name type="scientific">Parafrankia colletiae</name>
    <dbReference type="NCBI Taxonomy" id="573497"/>
    <lineage>
        <taxon>Bacteria</taxon>
        <taxon>Bacillati</taxon>
        <taxon>Actinomycetota</taxon>
        <taxon>Actinomycetes</taxon>
        <taxon>Frankiales</taxon>
        <taxon>Frankiaceae</taxon>
        <taxon>Parafrankia</taxon>
    </lineage>
</organism>
<gene>
    <name evidence="2" type="ORF">CC117_25645</name>
</gene>
<evidence type="ECO:0000259" key="1">
    <source>
        <dbReference type="SMART" id="SM00858"/>
    </source>
</evidence>
<dbReference type="OrthoDB" id="3214303at2"/>
<sequence length="197" mass="19220">MLLIALSVAAFVVVGGERDGRRELLVVTRDIPAGQVLTTQDLRPVSVGAGVGVDVVAADTVDAVVGRVAVVPLVAGSLLPAGAVGDRSRVPPAGRAVVGAALKAGQYPPELARGDGVSVILTAASTSAADPTVSTPATGAPVRSVQGLVVTVQGDETSPAGDSGAVVSLQVADGDAEAVAEAAAAGRVALVVRAVPR</sequence>
<dbReference type="CDD" id="cd11614">
    <property type="entry name" value="SAF_CpaB_FlgA_like"/>
    <property type="match status" value="1"/>
</dbReference>
<feature type="domain" description="SAF" evidence="1">
    <location>
        <begin position="22"/>
        <end position="85"/>
    </location>
</feature>
<protein>
    <recommendedName>
        <fullName evidence="1">SAF domain-containing protein</fullName>
    </recommendedName>
</protein>
<proteinExistence type="predicted"/>
<comment type="caution">
    <text evidence="2">The sequence shown here is derived from an EMBL/GenBank/DDBJ whole genome shotgun (WGS) entry which is preliminary data.</text>
</comment>